<dbReference type="EMBL" id="KK852534">
    <property type="protein sequence ID" value="KDR21840.1"/>
    <property type="molecule type" value="Genomic_DNA"/>
</dbReference>
<proteinExistence type="predicted"/>
<dbReference type="AlphaFoldDB" id="A0A067RMK6"/>
<evidence type="ECO:0000313" key="2">
    <source>
        <dbReference type="Proteomes" id="UP000027135"/>
    </source>
</evidence>
<reference evidence="1 2" key="1">
    <citation type="journal article" date="2014" name="Nat. Commun.">
        <title>Molecular traces of alternative social organization in a termite genome.</title>
        <authorList>
            <person name="Terrapon N."/>
            <person name="Li C."/>
            <person name="Robertson H.M."/>
            <person name="Ji L."/>
            <person name="Meng X."/>
            <person name="Booth W."/>
            <person name="Chen Z."/>
            <person name="Childers C.P."/>
            <person name="Glastad K.M."/>
            <person name="Gokhale K."/>
            <person name="Gowin J."/>
            <person name="Gronenberg W."/>
            <person name="Hermansen R.A."/>
            <person name="Hu H."/>
            <person name="Hunt B.G."/>
            <person name="Huylmans A.K."/>
            <person name="Khalil S.M."/>
            <person name="Mitchell R.D."/>
            <person name="Munoz-Torres M.C."/>
            <person name="Mustard J.A."/>
            <person name="Pan H."/>
            <person name="Reese J.T."/>
            <person name="Scharf M.E."/>
            <person name="Sun F."/>
            <person name="Vogel H."/>
            <person name="Xiao J."/>
            <person name="Yang W."/>
            <person name="Yang Z."/>
            <person name="Yang Z."/>
            <person name="Zhou J."/>
            <person name="Zhu J."/>
            <person name="Brent C.S."/>
            <person name="Elsik C.G."/>
            <person name="Goodisman M.A."/>
            <person name="Liberles D.A."/>
            <person name="Roe R.M."/>
            <person name="Vargo E.L."/>
            <person name="Vilcinskas A."/>
            <person name="Wang J."/>
            <person name="Bornberg-Bauer E."/>
            <person name="Korb J."/>
            <person name="Zhang G."/>
            <person name="Liebig J."/>
        </authorList>
    </citation>
    <scope>NUCLEOTIDE SEQUENCE [LARGE SCALE GENOMIC DNA]</scope>
    <source>
        <tissue evidence="1">Whole organism</tissue>
    </source>
</reference>
<keyword evidence="2" id="KW-1185">Reference proteome</keyword>
<dbReference type="InParanoid" id="A0A067RMK6"/>
<dbReference type="OMA" id="HELNCHI"/>
<dbReference type="Proteomes" id="UP000027135">
    <property type="component" value="Unassembled WGS sequence"/>
</dbReference>
<sequence length="174" mass="19791">MKGNECTKGFPKQYSPCTIIVEDGYPIYKRQNNGSTYSAKNGFVATNQDVVPFCPYLVHELNCHINVESVSSITSVKYLFKYAFKGGDLTNYTIIEGDELHYDEITNYQDSRMITAPEAAHRILENEMHRRSHAIIRLPVHLPNEQTVEFGEEATTKTLEKQLPVQQCSLNISN</sequence>
<gene>
    <name evidence="1" type="ORF">L798_03414</name>
</gene>
<dbReference type="eggNOG" id="KOG0987">
    <property type="taxonomic scope" value="Eukaryota"/>
</dbReference>
<organism evidence="1 2">
    <name type="scientific">Zootermopsis nevadensis</name>
    <name type="common">Dampwood termite</name>
    <dbReference type="NCBI Taxonomy" id="136037"/>
    <lineage>
        <taxon>Eukaryota</taxon>
        <taxon>Metazoa</taxon>
        <taxon>Ecdysozoa</taxon>
        <taxon>Arthropoda</taxon>
        <taxon>Hexapoda</taxon>
        <taxon>Insecta</taxon>
        <taxon>Pterygota</taxon>
        <taxon>Neoptera</taxon>
        <taxon>Polyneoptera</taxon>
        <taxon>Dictyoptera</taxon>
        <taxon>Blattodea</taxon>
        <taxon>Blattoidea</taxon>
        <taxon>Termitoidae</taxon>
        <taxon>Termopsidae</taxon>
        <taxon>Zootermopsis</taxon>
    </lineage>
</organism>
<accession>A0A067RMK6</accession>
<dbReference type="PANTHER" id="PTHR10492:SF57">
    <property type="entry name" value="ATP-DEPENDENT DNA HELICASE"/>
    <property type="match status" value="1"/>
</dbReference>
<dbReference type="PANTHER" id="PTHR10492">
    <property type="match status" value="1"/>
</dbReference>
<evidence type="ECO:0000313" key="1">
    <source>
        <dbReference type="EMBL" id="KDR21840.1"/>
    </source>
</evidence>
<name>A0A067RMK6_ZOONE</name>
<dbReference type="STRING" id="136037.A0A067RMK6"/>
<protein>
    <submittedName>
        <fullName evidence="1">Uncharacterized protein</fullName>
    </submittedName>
</protein>